<dbReference type="Proteomes" id="UP000663829">
    <property type="component" value="Unassembled WGS sequence"/>
</dbReference>
<dbReference type="EMBL" id="CAJOBC010001123">
    <property type="protein sequence ID" value="CAF3657260.1"/>
    <property type="molecule type" value="Genomic_DNA"/>
</dbReference>
<evidence type="ECO:0000313" key="5">
    <source>
        <dbReference type="Proteomes" id="UP000663829"/>
    </source>
</evidence>
<protein>
    <submittedName>
        <fullName evidence="2">Uncharacterized protein</fullName>
    </submittedName>
</protein>
<organism evidence="2 5">
    <name type="scientific">Didymodactylos carnosus</name>
    <dbReference type="NCBI Taxonomy" id="1234261"/>
    <lineage>
        <taxon>Eukaryota</taxon>
        <taxon>Metazoa</taxon>
        <taxon>Spiralia</taxon>
        <taxon>Gnathifera</taxon>
        <taxon>Rotifera</taxon>
        <taxon>Eurotatoria</taxon>
        <taxon>Bdelloidea</taxon>
        <taxon>Philodinida</taxon>
        <taxon>Philodinidae</taxon>
        <taxon>Didymodactylos</taxon>
    </lineage>
</organism>
<accession>A0A813XLK8</accession>
<evidence type="ECO:0000313" key="1">
    <source>
        <dbReference type="EMBL" id="CAF0869872.1"/>
    </source>
</evidence>
<name>A0A813XLK8_9BILA</name>
<comment type="caution">
    <text evidence="2">The sequence shown here is derived from an EMBL/GenBank/DDBJ whole genome shotgun (WGS) entry which is preliminary data.</text>
</comment>
<reference evidence="2" key="1">
    <citation type="submission" date="2021-02" db="EMBL/GenBank/DDBJ databases">
        <authorList>
            <person name="Nowell W R."/>
        </authorList>
    </citation>
    <scope>NUCLEOTIDE SEQUENCE</scope>
</reference>
<keyword evidence="5" id="KW-1185">Reference proteome</keyword>
<evidence type="ECO:0000313" key="2">
    <source>
        <dbReference type="EMBL" id="CAF0869909.1"/>
    </source>
</evidence>
<evidence type="ECO:0000313" key="3">
    <source>
        <dbReference type="EMBL" id="CAF3657226.1"/>
    </source>
</evidence>
<proteinExistence type="predicted"/>
<dbReference type="EMBL" id="CAJNOQ010001123">
    <property type="protein sequence ID" value="CAF0869872.1"/>
    <property type="molecule type" value="Genomic_DNA"/>
</dbReference>
<dbReference type="Proteomes" id="UP000681722">
    <property type="component" value="Unassembled WGS sequence"/>
</dbReference>
<dbReference type="EMBL" id="CAJNOQ010001123">
    <property type="protein sequence ID" value="CAF0869909.1"/>
    <property type="molecule type" value="Genomic_DNA"/>
</dbReference>
<evidence type="ECO:0000313" key="4">
    <source>
        <dbReference type="EMBL" id="CAF3657260.1"/>
    </source>
</evidence>
<dbReference type="EMBL" id="CAJOBC010001123">
    <property type="protein sequence ID" value="CAF3657226.1"/>
    <property type="molecule type" value="Genomic_DNA"/>
</dbReference>
<dbReference type="AlphaFoldDB" id="A0A813XLK8"/>
<dbReference type="OrthoDB" id="10060618at2759"/>
<sequence>MYGLAVRQGSDEAQENDDEAEAVARLQEKCLAAFHHLIVQENKENQHYYCPDGMTNWCSYKRYQATNGNEDEEKDKNRLDPVFLDALQKMIEDLTSKEFGGSASMLEFFEQSDIEINEELYSNLVARDEKRIQKAEQTAAQR</sequence>
<gene>
    <name evidence="1" type="ORF">GPM918_LOCUS7041</name>
    <name evidence="2" type="ORF">GPM918_LOCUS7043</name>
    <name evidence="3" type="ORF">SRO942_LOCUS7041</name>
    <name evidence="4" type="ORF">SRO942_LOCUS7043</name>
</gene>